<keyword evidence="2" id="KW-0547">Nucleotide-binding</keyword>
<keyword evidence="3" id="KW-0067">ATP-binding</keyword>
<evidence type="ECO:0000256" key="1">
    <source>
        <dbReference type="ARBA" id="ARBA00022598"/>
    </source>
</evidence>
<proteinExistence type="predicted"/>
<comment type="caution">
    <text evidence="7">The sequence shown here is derived from an EMBL/GenBank/DDBJ whole genome shotgun (WGS) entry which is preliminary data.</text>
</comment>
<dbReference type="SUPFAM" id="SSF48163">
    <property type="entry name" value="An anticodon-binding domain of class I aminoacyl-tRNA synthetases"/>
    <property type="match status" value="1"/>
</dbReference>
<dbReference type="GO" id="GO:0006412">
    <property type="term" value="P:translation"/>
    <property type="evidence" value="ECO:0007669"/>
    <property type="project" value="UniProtKB-KW"/>
</dbReference>
<dbReference type="InterPro" id="IPR008925">
    <property type="entry name" value="aa_tRNA-synth_I_cd-bd_sf"/>
</dbReference>
<feature type="domain" description="Aminoacyl-tRNA synthetase class I anticodon-binding" evidence="6">
    <location>
        <begin position="39"/>
        <end position="118"/>
    </location>
</feature>
<dbReference type="GO" id="GO:0005524">
    <property type="term" value="F:ATP binding"/>
    <property type="evidence" value="ECO:0007669"/>
    <property type="project" value="UniProtKB-KW"/>
</dbReference>
<keyword evidence="5 7" id="KW-0030">Aminoacyl-tRNA synthetase</keyword>
<dbReference type="GO" id="GO:0004812">
    <property type="term" value="F:aminoacyl-tRNA ligase activity"/>
    <property type="evidence" value="ECO:0007669"/>
    <property type="project" value="UniProtKB-KW"/>
</dbReference>
<dbReference type="AlphaFoldDB" id="A0A8I0P653"/>
<evidence type="ECO:0000256" key="2">
    <source>
        <dbReference type="ARBA" id="ARBA00022741"/>
    </source>
</evidence>
<dbReference type="Gene3D" id="1.10.10.350">
    <property type="match status" value="1"/>
</dbReference>
<dbReference type="Pfam" id="PF19269">
    <property type="entry name" value="Anticodon_2"/>
    <property type="match status" value="1"/>
</dbReference>
<evidence type="ECO:0000256" key="4">
    <source>
        <dbReference type="ARBA" id="ARBA00022917"/>
    </source>
</evidence>
<keyword evidence="4" id="KW-0648">Protein biosynthesis</keyword>
<dbReference type="InterPro" id="IPR020751">
    <property type="entry name" value="aa-tRNA-synth_I_codon-bd_sub2"/>
</dbReference>
<reference evidence="7 8" key="1">
    <citation type="submission" date="2020-10" db="EMBL/GenBank/DDBJ databases">
        <title>Sequencing the genomes of 1000 actinobacteria strains.</title>
        <authorList>
            <person name="Klenk H.-P."/>
        </authorList>
    </citation>
    <scope>NUCLEOTIDE SEQUENCE [LARGE SCALE GENOMIC DNA]</scope>
    <source>
        <strain evidence="7 8">DSM 41803</strain>
    </source>
</reference>
<evidence type="ECO:0000313" key="8">
    <source>
        <dbReference type="Proteomes" id="UP000629287"/>
    </source>
</evidence>
<gene>
    <name evidence="7" type="ORF">H4687_002844</name>
</gene>
<dbReference type="Proteomes" id="UP000629287">
    <property type="component" value="Unassembled WGS sequence"/>
</dbReference>
<dbReference type="EMBL" id="JADBGF010000001">
    <property type="protein sequence ID" value="MBE1596715.1"/>
    <property type="molecule type" value="Genomic_DNA"/>
</dbReference>
<evidence type="ECO:0000259" key="6">
    <source>
        <dbReference type="Pfam" id="PF19269"/>
    </source>
</evidence>
<sequence>MLLAHNVGNHDGVPDEGRRETAYYRLHASVHRDRWRAMKGDPVALLTTARAKLGAADWTSPESLKELVLAAGEEHSLKLGKAQALVCVAVMDCTVGLPLFESLEVLGKDRILARIDAAVEKLAG</sequence>
<accession>A0A8I0P653</accession>
<dbReference type="GO" id="GO:0000049">
    <property type="term" value="F:tRNA binding"/>
    <property type="evidence" value="ECO:0007669"/>
    <property type="project" value="InterPro"/>
</dbReference>
<organism evidence="7 8">
    <name type="scientific">Streptomyces stelliscabiei</name>
    <dbReference type="NCBI Taxonomy" id="146820"/>
    <lineage>
        <taxon>Bacteria</taxon>
        <taxon>Bacillati</taxon>
        <taxon>Actinomycetota</taxon>
        <taxon>Actinomycetes</taxon>
        <taxon>Kitasatosporales</taxon>
        <taxon>Streptomycetaceae</taxon>
        <taxon>Streptomyces</taxon>
    </lineage>
</organism>
<dbReference type="InterPro" id="IPR045462">
    <property type="entry name" value="aa-tRNA-synth_I_cd-bd"/>
</dbReference>
<evidence type="ECO:0000256" key="5">
    <source>
        <dbReference type="ARBA" id="ARBA00023146"/>
    </source>
</evidence>
<name>A0A8I0P653_9ACTN</name>
<protein>
    <submittedName>
        <fullName evidence="7">Glutamyl/glutaminyl-tRNA synthetase</fullName>
    </submittedName>
</protein>
<evidence type="ECO:0000313" key="7">
    <source>
        <dbReference type="EMBL" id="MBE1596715.1"/>
    </source>
</evidence>
<evidence type="ECO:0000256" key="3">
    <source>
        <dbReference type="ARBA" id="ARBA00022840"/>
    </source>
</evidence>
<keyword evidence="8" id="KW-1185">Reference proteome</keyword>
<keyword evidence="1" id="KW-0436">Ligase</keyword>